<dbReference type="InterPro" id="IPR036291">
    <property type="entry name" value="NAD(P)-bd_dom_sf"/>
</dbReference>
<dbReference type="PROSITE" id="PS00061">
    <property type="entry name" value="ADH_SHORT"/>
    <property type="match status" value="1"/>
</dbReference>
<dbReference type="Proteomes" id="UP000332515">
    <property type="component" value="Unassembled WGS sequence"/>
</dbReference>
<comment type="similarity">
    <text evidence="1 3">Belongs to the short-chain dehydrogenases/reductases (SDR) family.</text>
</comment>
<dbReference type="PANTHER" id="PTHR44196:SF1">
    <property type="entry name" value="DEHYDROGENASE_REDUCTASE SDR FAMILY MEMBER 7B"/>
    <property type="match status" value="1"/>
</dbReference>
<reference evidence="4 5" key="1">
    <citation type="submission" date="2019-09" db="EMBL/GenBank/DDBJ databases">
        <title>Segnochrobactrum spirostomi gen. nov., sp. nov., isolated from the ciliate Spirostomum cf. yagiui and description of a novel family, Segnochrobactraceae fam. nov. within the order Rhizobiales of the class Alphaproteobacteria.</title>
        <authorList>
            <person name="Akter S."/>
            <person name="Shazib S.U.A."/>
            <person name="Shin M.K."/>
        </authorList>
    </citation>
    <scope>NUCLEOTIDE SEQUENCE [LARGE SCALE GENOMIC DNA]</scope>
    <source>
        <strain evidence="4 5">Sp-1</strain>
    </source>
</reference>
<name>A0A6A7XYQ1_9HYPH</name>
<protein>
    <submittedName>
        <fullName evidence="4">SDR family oxidoreductase</fullName>
    </submittedName>
</protein>
<dbReference type="GO" id="GO:0016020">
    <property type="term" value="C:membrane"/>
    <property type="evidence" value="ECO:0007669"/>
    <property type="project" value="TreeGrafter"/>
</dbReference>
<organism evidence="4 5">
    <name type="scientific">Segnochrobactrum spirostomi</name>
    <dbReference type="NCBI Taxonomy" id="2608987"/>
    <lineage>
        <taxon>Bacteria</taxon>
        <taxon>Pseudomonadati</taxon>
        <taxon>Pseudomonadota</taxon>
        <taxon>Alphaproteobacteria</taxon>
        <taxon>Hyphomicrobiales</taxon>
        <taxon>Segnochrobactraceae</taxon>
        <taxon>Segnochrobactrum</taxon>
    </lineage>
</organism>
<accession>A0A6A7XYQ1</accession>
<dbReference type="AlphaFoldDB" id="A0A6A7XYQ1"/>
<evidence type="ECO:0000256" key="2">
    <source>
        <dbReference type="ARBA" id="ARBA00023002"/>
    </source>
</evidence>
<comment type="caution">
    <text evidence="4">The sequence shown here is derived from an EMBL/GenBank/DDBJ whole genome shotgun (WGS) entry which is preliminary data.</text>
</comment>
<keyword evidence="5" id="KW-1185">Reference proteome</keyword>
<dbReference type="Pfam" id="PF00106">
    <property type="entry name" value="adh_short"/>
    <property type="match status" value="1"/>
</dbReference>
<dbReference type="GO" id="GO:0016616">
    <property type="term" value="F:oxidoreductase activity, acting on the CH-OH group of donors, NAD or NADP as acceptor"/>
    <property type="evidence" value="ECO:0007669"/>
    <property type="project" value="UniProtKB-ARBA"/>
</dbReference>
<dbReference type="RefSeq" id="WP_153479091.1">
    <property type="nucleotide sequence ID" value="NZ_VWNA01000001.1"/>
</dbReference>
<dbReference type="PRINTS" id="PR00080">
    <property type="entry name" value="SDRFAMILY"/>
</dbReference>
<dbReference type="EMBL" id="VWNA01000001">
    <property type="protein sequence ID" value="MQT11870.1"/>
    <property type="molecule type" value="Genomic_DNA"/>
</dbReference>
<gene>
    <name evidence="4" type="ORF">F0357_04110</name>
</gene>
<proteinExistence type="inferred from homology"/>
<dbReference type="InterPro" id="IPR002347">
    <property type="entry name" value="SDR_fam"/>
</dbReference>
<dbReference type="FunFam" id="3.40.50.720:FF:000047">
    <property type="entry name" value="NADP-dependent L-serine/L-allo-threonine dehydrogenase"/>
    <property type="match status" value="1"/>
</dbReference>
<evidence type="ECO:0000256" key="1">
    <source>
        <dbReference type="ARBA" id="ARBA00006484"/>
    </source>
</evidence>
<evidence type="ECO:0000313" key="5">
    <source>
        <dbReference type="Proteomes" id="UP000332515"/>
    </source>
</evidence>
<dbReference type="PRINTS" id="PR00081">
    <property type="entry name" value="GDHRDH"/>
</dbReference>
<sequence length="243" mass="24972">MSGDLSGKIVLVTGASSGIGRALARAVAAAGATVALAARSTERLAAVKAEIGAAETLVLPGDLSRPADVEAMVATTLATFGRIDVLLANAGLYMPGDAAEGDADAWDEVIAVNVNAVFRSVRAVLPGMIARGAGDVLVTSSISGHQAIPWEPVYSATKHAVQAFVHGVRRQVAKHGVRVGAVAPGVVLNELWGIGDPGAIEAKVAAREGIRSEDVAEAVLFMLTRPPHVTIRDLVILPQNQDI</sequence>
<keyword evidence="2" id="KW-0560">Oxidoreductase</keyword>
<evidence type="ECO:0000313" key="4">
    <source>
        <dbReference type="EMBL" id="MQT11870.1"/>
    </source>
</evidence>
<evidence type="ECO:0000256" key="3">
    <source>
        <dbReference type="RuleBase" id="RU000363"/>
    </source>
</evidence>
<dbReference type="InterPro" id="IPR020904">
    <property type="entry name" value="Sc_DH/Rdtase_CS"/>
</dbReference>
<dbReference type="Gene3D" id="3.40.50.720">
    <property type="entry name" value="NAD(P)-binding Rossmann-like Domain"/>
    <property type="match status" value="1"/>
</dbReference>
<dbReference type="SUPFAM" id="SSF51735">
    <property type="entry name" value="NAD(P)-binding Rossmann-fold domains"/>
    <property type="match status" value="1"/>
</dbReference>
<dbReference type="PANTHER" id="PTHR44196">
    <property type="entry name" value="DEHYDROGENASE/REDUCTASE SDR FAMILY MEMBER 7B"/>
    <property type="match status" value="1"/>
</dbReference>